<dbReference type="PANTHER" id="PTHR30193">
    <property type="entry name" value="ABC TRANSPORTER PERMEASE PROTEIN"/>
    <property type="match status" value="1"/>
</dbReference>
<dbReference type="Gene3D" id="1.10.3720.10">
    <property type="entry name" value="MetI-like"/>
    <property type="match status" value="1"/>
</dbReference>
<feature type="transmembrane region" description="Helical" evidence="7">
    <location>
        <begin position="76"/>
        <end position="98"/>
    </location>
</feature>
<protein>
    <submittedName>
        <fullName evidence="9">Carbohydrate ABC transporter membrane protein 1, CUT1 family</fullName>
    </submittedName>
</protein>
<comment type="similarity">
    <text evidence="7">Belongs to the binding-protein-dependent transport system permease family.</text>
</comment>
<evidence type="ECO:0000256" key="5">
    <source>
        <dbReference type="ARBA" id="ARBA00022989"/>
    </source>
</evidence>
<evidence type="ECO:0000256" key="1">
    <source>
        <dbReference type="ARBA" id="ARBA00004651"/>
    </source>
</evidence>
<dbReference type="Proteomes" id="UP000185669">
    <property type="component" value="Unassembled WGS sequence"/>
</dbReference>
<dbReference type="GO" id="GO:0055085">
    <property type="term" value="P:transmembrane transport"/>
    <property type="evidence" value="ECO:0007669"/>
    <property type="project" value="InterPro"/>
</dbReference>
<comment type="subcellular location">
    <subcellularLocation>
        <location evidence="1 7">Cell membrane</location>
        <topology evidence="1 7">Multi-pass membrane protein</topology>
    </subcellularLocation>
</comment>
<dbReference type="InterPro" id="IPR000515">
    <property type="entry name" value="MetI-like"/>
</dbReference>
<evidence type="ECO:0000313" key="10">
    <source>
        <dbReference type="Proteomes" id="UP000185669"/>
    </source>
</evidence>
<dbReference type="PANTHER" id="PTHR30193:SF37">
    <property type="entry name" value="INNER MEMBRANE ABC TRANSPORTER PERMEASE PROTEIN YCJO"/>
    <property type="match status" value="1"/>
</dbReference>
<keyword evidence="3" id="KW-1003">Cell membrane</keyword>
<feature type="transmembrane region" description="Helical" evidence="7">
    <location>
        <begin position="218"/>
        <end position="240"/>
    </location>
</feature>
<dbReference type="OrthoDB" id="367897at2"/>
<evidence type="ECO:0000256" key="3">
    <source>
        <dbReference type="ARBA" id="ARBA00022475"/>
    </source>
</evidence>
<evidence type="ECO:0000256" key="7">
    <source>
        <dbReference type="RuleBase" id="RU363032"/>
    </source>
</evidence>
<evidence type="ECO:0000259" key="8">
    <source>
        <dbReference type="PROSITE" id="PS50928"/>
    </source>
</evidence>
<evidence type="ECO:0000256" key="2">
    <source>
        <dbReference type="ARBA" id="ARBA00022448"/>
    </source>
</evidence>
<evidence type="ECO:0000256" key="4">
    <source>
        <dbReference type="ARBA" id="ARBA00022692"/>
    </source>
</evidence>
<keyword evidence="2 7" id="KW-0813">Transport</keyword>
<evidence type="ECO:0000313" key="9">
    <source>
        <dbReference type="EMBL" id="SIQ77424.1"/>
    </source>
</evidence>
<dbReference type="SUPFAM" id="SSF161098">
    <property type="entry name" value="MetI-like"/>
    <property type="match status" value="1"/>
</dbReference>
<sequence>MNLYNELSKKYPFLKALPFLLPFALVYVIFLIFPIFRGFWMSLHRWTMIRNMGFVGLDNYLYMIKDPAFWESLGNTLMFVILSTPTIVIGGLVLALLANQKIKGQLFLKIAFFLPYVLSVAVISSIMVYFFQPHSGLLNGILQSYFGVEETIFWLGEANLAWFVIVFATLWWTVGFNMVLYLAALQDIPESFYEAAEVDGATKLQQLLYITLPSLKPITWVITLLQIIFSFKIFSQVWLITGGGPGTETRPIVQYIYETSFKQNSMGYGAAMAFAFFIILVIVSMVQIYLRNRKEV</sequence>
<keyword evidence="10" id="KW-1185">Reference proteome</keyword>
<feature type="transmembrane region" description="Helical" evidence="7">
    <location>
        <begin position="160"/>
        <end position="183"/>
    </location>
</feature>
<name>A0A1N6VI20_9FIRM</name>
<dbReference type="STRING" id="56779.SAMN05421834_10817"/>
<dbReference type="InterPro" id="IPR035906">
    <property type="entry name" value="MetI-like_sf"/>
</dbReference>
<feature type="transmembrane region" description="Helical" evidence="7">
    <location>
        <begin position="16"/>
        <end position="36"/>
    </location>
</feature>
<proteinExistence type="inferred from homology"/>
<accession>A0A1N6VI20</accession>
<dbReference type="AlphaFoldDB" id="A0A1N6VI20"/>
<dbReference type="EMBL" id="FTNC01000008">
    <property type="protein sequence ID" value="SIQ77424.1"/>
    <property type="molecule type" value="Genomic_DNA"/>
</dbReference>
<gene>
    <name evidence="9" type="ORF">SAMN05421834_10817</name>
</gene>
<dbReference type="RefSeq" id="WP_084566117.1">
    <property type="nucleotide sequence ID" value="NZ_FTNC01000008.1"/>
</dbReference>
<keyword evidence="6 7" id="KW-0472">Membrane</keyword>
<feature type="domain" description="ABC transmembrane type-1" evidence="8">
    <location>
        <begin position="73"/>
        <end position="289"/>
    </location>
</feature>
<keyword evidence="5 7" id="KW-1133">Transmembrane helix</keyword>
<reference evidence="10" key="1">
    <citation type="submission" date="2017-01" db="EMBL/GenBank/DDBJ databases">
        <authorList>
            <person name="Varghese N."/>
            <person name="Submissions S."/>
        </authorList>
    </citation>
    <scope>NUCLEOTIDE SEQUENCE [LARGE SCALE GENOMIC DNA]</scope>
    <source>
        <strain evidence="10">ATCC 700103</strain>
    </source>
</reference>
<feature type="transmembrane region" description="Helical" evidence="7">
    <location>
        <begin position="268"/>
        <end position="290"/>
    </location>
</feature>
<keyword evidence="4 7" id="KW-0812">Transmembrane</keyword>
<dbReference type="InterPro" id="IPR051393">
    <property type="entry name" value="ABC_transporter_permease"/>
</dbReference>
<organism evidence="9 10">
    <name type="scientific">Halanaerobium kushneri</name>
    <dbReference type="NCBI Taxonomy" id="56779"/>
    <lineage>
        <taxon>Bacteria</taxon>
        <taxon>Bacillati</taxon>
        <taxon>Bacillota</taxon>
        <taxon>Clostridia</taxon>
        <taxon>Halanaerobiales</taxon>
        <taxon>Halanaerobiaceae</taxon>
        <taxon>Halanaerobium</taxon>
    </lineage>
</organism>
<evidence type="ECO:0000256" key="6">
    <source>
        <dbReference type="ARBA" id="ARBA00023136"/>
    </source>
</evidence>
<dbReference type="PROSITE" id="PS50928">
    <property type="entry name" value="ABC_TM1"/>
    <property type="match status" value="1"/>
</dbReference>
<dbReference type="Pfam" id="PF00528">
    <property type="entry name" value="BPD_transp_1"/>
    <property type="match status" value="1"/>
</dbReference>
<dbReference type="CDD" id="cd06261">
    <property type="entry name" value="TM_PBP2"/>
    <property type="match status" value="1"/>
</dbReference>
<feature type="transmembrane region" description="Helical" evidence="7">
    <location>
        <begin position="110"/>
        <end position="131"/>
    </location>
</feature>
<dbReference type="GO" id="GO:0005886">
    <property type="term" value="C:plasma membrane"/>
    <property type="evidence" value="ECO:0007669"/>
    <property type="project" value="UniProtKB-SubCell"/>
</dbReference>